<organism evidence="2">
    <name type="scientific">Ditylum brightwellii</name>
    <dbReference type="NCBI Taxonomy" id="49249"/>
    <lineage>
        <taxon>Eukaryota</taxon>
        <taxon>Sar</taxon>
        <taxon>Stramenopiles</taxon>
        <taxon>Ochrophyta</taxon>
        <taxon>Bacillariophyta</taxon>
        <taxon>Mediophyceae</taxon>
        <taxon>Lithodesmiophycidae</taxon>
        <taxon>Lithodesmiales</taxon>
        <taxon>Lithodesmiaceae</taxon>
        <taxon>Ditylum</taxon>
    </lineage>
</organism>
<feature type="compositionally biased region" description="Basic and acidic residues" evidence="1">
    <location>
        <begin position="112"/>
        <end position="122"/>
    </location>
</feature>
<feature type="compositionally biased region" description="Polar residues" evidence="1">
    <location>
        <begin position="227"/>
        <end position="236"/>
    </location>
</feature>
<evidence type="ECO:0000313" key="2">
    <source>
        <dbReference type="EMBL" id="CAD9355463.1"/>
    </source>
</evidence>
<feature type="compositionally biased region" description="Basic and acidic residues" evidence="1">
    <location>
        <begin position="134"/>
        <end position="143"/>
    </location>
</feature>
<sequence length="644" mass="69361">MNVEDATEKKLDQQHMMEHLATGAVSLSRDSVPHFQNNDINDIDDQHQPPITMIQLSSYEDRDRGERGSGAGPRMLFDPKSGSMVAAPSREDTNTGGKGGRKERIKQKNRTNRNDREKDSHDSSVPVQAIAISKRADSDRDRGYNGNNGVSVVRRTNGADDSGAVETVVDGKLRRARGRKEESTLQRKDRKRNERETKNQWSESPASSRSDYNDTAKPRQGGVRNGNARQSRQALPTDQMKIPRTCGVLYKMDEKGSYICADGCEADQGYGAHSVPGGRVRNPAAHAIFVQQQQRLQEEVMPSSVEEMGDMNLGHEDLNTNPYIGATTVSDQYQDETNVISFDAQFGKYRWQQEHQPELFEKQQQRLLAEASSALLDNDNQTRHQGVPTFGALQAEESIDILSGTQESVNVHALHNLWAPTEAVLAAAAAAAAAAKTVSHEVVLEDSSAAEIDDPATAADLELIINDDEDDDSDGEHGNLSYFGLGFDPTENMDSVMMSPSLRSNVAGANDDPLNLANLSLDATGVTETGNGSNPFGQLGTPSSFLGSSTWGASGAGGVSIGGLANWDFNANSDSIPVSAEVPTDENRQQSATATSFLSLNPLPPVSNEGTWGTGGLVGGLSALGHTPFGNTQSNAKNTGHEND</sequence>
<feature type="region of interest" description="Disordered" evidence="1">
    <location>
        <begin position="625"/>
        <end position="644"/>
    </location>
</feature>
<reference evidence="2" key="1">
    <citation type="submission" date="2021-01" db="EMBL/GenBank/DDBJ databases">
        <authorList>
            <person name="Corre E."/>
            <person name="Pelletier E."/>
            <person name="Niang G."/>
            <person name="Scheremetjew M."/>
            <person name="Finn R."/>
            <person name="Kale V."/>
            <person name="Holt S."/>
            <person name="Cochrane G."/>
            <person name="Meng A."/>
            <person name="Brown T."/>
            <person name="Cohen L."/>
        </authorList>
    </citation>
    <scope>NUCLEOTIDE SEQUENCE</scope>
    <source>
        <strain evidence="2">Pop2</strain>
    </source>
</reference>
<dbReference type="EMBL" id="HBGN01037483">
    <property type="protein sequence ID" value="CAD9355463.1"/>
    <property type="molecule type" value="Transcribed_RNA"/>
</dbReference>
<feature type="compositionally biased region" description="Basic residues" evidence="1">
    <location>
        <begin position="99"/>
        <end position="111"/>
    </location>
</feature>
<gene>
    <name evidence="2" type="ORF">DBRI1063_LOCUS24015</name>
</gene>
<feature type="region of interest" description="Disordered" evidence="1">
    <location>
        <begin position="31"/>
        <end position="50"/>
    </location>
</feature>
<evidence type="ECO:0000256" key="1">
    <source>
        <dbReference type="SAM" id="MobiDB-lite"/>
    </source>
</evidence>
<name>A0A7S2ESZ1_9STRA</name>
<dbReference type="AlphaFoldDB" id="A0A7S2ESZ1"/>
<feature type="compositionally biased region" description="Polar residues" evidence="1">
    <location>
        <begin position="629"/>
        <end position="638"/>
    </location>
</feature>
<protein>
    <submittedName>
        <fullName evidence="2">Uncharacterized protein</fullName>
    </submittedName>
</protein>
<feature type="compositionally biased region" description="Basic and acidic residues" evidence="1">
    <location>
        <begin position="169"/>
        <end position="198"/>
    </location>
</feature>
<accession>A0A7S2ESZ1</accession>
<feature type="compositionally biased region" description="Polar residues" evidence="1">
    <location>
        <begin position="199"/>
        <end position="210"/>
    </location>
</feature>
<feature type="region of interest" description="Disordered" evidence="1">
    <location>
        <begin position="56"/>
        <end position="239"/>
    </location>
</feature>
<proteinExistence type="predicted"/>